<organism evidence="2">
    <name type="scientific">Brassica cretica</name>
    <name type="common">Mustard</name>
    <dbReference type="NCBI Taxonomy" id="69181"/>
    <lineage>
        <taxon>Eukaryota</taxon>
        <taxon>Viridiplantae</taxon>
        <taxon>Streptophyta</taxon>
        <taxon>Embryophyta</taxon>
        <taxon>Tracheophyta</taxon>
        <taxon>Spermatophyta</taxon>
        <taxon>Magnoliopsida</taxon>
        <taxon>eudicotyledons</taxon>
        <taxon>Gunneridae</taxon>
        <taxon>Pentapetalae</taxon>
        <taxon>rosids</taxon>
        <taxon>malvids</taxon>
        <taxon>Brassicales</taxon>
        <taxon>Brassicaceae</taxon>
        <taxon>Brassiceae</taxon>
        <taxon>Brassica</taxon>
    </lineage>
</organism>
<proteinExistence type="predicted"/>
<comment type="caution">
    <text evidence="2">The sequence shown here is derived from an EMBL/GenBank/DDBJ whole genome shotgun (WGS) entry which is preliminary data.</text>
</comment>
<protein>
    <submittedName>
        <fullName evidence="2">Uncharacterized protein</fullName>
    </submittedName>
</protein>
<name>A0A8S9LHH2_BRACR</name>
<accession>A0A8S9LHH2</accession>
<reference evidence="2" key="1">
    <citation type="submission" date="2019-12" db="EMBL/GenBank/DDBJ databases">
        <title>Genome sequencing and annotation of Brassica cretica.</title>
        <authorList>
            <person name="Studholme D.J."/>
            <person name="Sarris P.F."/>
        </authorList>
    </citation>
    <scope>NUCLEOTIDE SEQUENCE</scope>
    <source>
        <strain evidence="2">PFS-102/07</strain>
        <tissue evidence="2">Leaf</tissue>
    </source>
</reference>
<dbReference type="AlphaFoldDB" id="A0A8S9LHH2"/>
<sequence>MMKLRDMRVCAASDKRARHSKHEDMIRWLHRNPPQKTKSRTRLPPSKPLPLLGTSFLVGNVSPFPSRFCSCEDCAGCGMLASYKALLSPSLS</sequence>
<dbReference type="EMBL" id="QGKY02000094">
    <property type="protein sequence ID" value="KAF2604833.1"/>
    <property type="molecule type" value="Genomic_DNA"/>
</dbReference>
<evidence type="ECO:0000313" key="2">
    <source>
        <dbReference type="EMBL" id="KAF2604833.1"/>
    </source>
</evidence>
<evidence type="ECO:0000256" key="1">
    <source>
        <dbReference type="SAM" id="MobiDB-lite"/>
    </source>
</evidence>
<gene>
    <name evidence="2" type="ORF">F2Q70_00026859</name>
</gene>
<feature type="region of interest" description="Disordered" evidence="1">
    <location>
        <begin position="1"/>
        <end position="47"/>
    </location>
</feature>